<feature type="compositionally biased region" description="Basic residues" evidence="1">
    <location>
        <begin position="174"/>
        <end position="184"/>
    </location>
</feature>
<dbReference type="PANTHER" id="PTHR23278:SF31">
    <property type="entry name" value="SIDESTEP II, ISOFORM A"/>
    <property type="match status" value="1"/>
</dbReference>
<protein>
    <recommendedName>
        <fullName evidence="2">Ig-like domain-containing protein</fullName>
    </recommendedName>
</protein>
<feature type="region of interest" description="Disordered" evidence="1">
    <location>
        <begin position="173"/>
        <end position="193"/>
    </location>
</feature>
<feature type="domain" description="Ig-like" evidence="2">
    <location>
        <begin position="11"/>
        <end position="130"/>
    </location>
</feature>
<evidence type="ECO:0000256" key="1">
    <source>
        <dbReference type="SAM" id="MobiDB-lite"/>
    </source>
</evidence>
<dbReference type="Gene3D" id="2.60.40.10">
    <property type="entry name" value="Immunoglobulins"/>
    <property type="match status" value="1"/>
</dbReference>
<evidence type="ECO:0000313" key="4">
    <source>
        <dbReference type="Proteomes" id="UP000075883"/>
    </source>
</evidence>
<dbReference type="EnsemblMetazoa" id="ACUA011095-RA">
    <property type="protein sequence ID" value="ACUA011095-PA"/>
    <property type="gene ID" value="ACUA011095"/>
</dbReference>
<reference evidence="3" key="2">
    <citation type="submission" date="2020-05" db="UniProtKB">
        <authorList>
            <consortium name="EnsemblMetazoa"/>
        </authorList>
    </citation>
    <scope>IDENTIFICATION</scope>
    <source>
        <strain evidence="3">A-37</strain>
    </source>
</reference>
<dbReference type="SMART" id="SM00409">
    <property type="entry name" value="IG"/>
    <property type="match status" value="1"/>
</dbReference>
<dbReference type="InterPro" id="IPR013106">
    <property type="entry name" value="Ig_V-set"/>
</dbReference>
<evidence type="ECO:0000313" key="3">
    <source>
        <dbReference type="EnsemblMetazoa" id="ACUA011095-PA"/>
    </source>
</evidence>
<dbReference type="PANTHER" id="PTHR23278">
    <property type="entry name" value="SIDESTEP PROTEIN"/>
    <property type="match status" value="1"/>
</dbReference>
<keyword evidence="4" id="KW-1185">Reference proteome</keyword>
<dbReference type="VEuPathDB" id="VectorBase:ACUA011095"/>
<dbReference type="PROSITE" id="PS50835">
    <property type="entry name" value="IG_LIKE"/>
    <property type="match status" value="1"/>
</dbReference>
<dbReference type="Pfam" id="PF07686">
    <property type="entry name" value="V-set"/>
    <property type="match status" value="1"/>
</dbReference>
<reference evidence="4" key="1">
    <citation type="submission" date="2013-09" db="EMBL/GenBank/DDBJ databases">
        <title>The Genome Sequence of Anopheles culicifacies species A.</title>
        <authorList>
            <consortium name="The Broad Institute Genomics Platform"/>
            <person name="Neafsey D.E."/>
            <person name="Besansky N."/>
            <person name="Howell P."/>
            <person name="Walton C."/>
            <person name="Young S.K."/>
            <person name="Zeng Q."/>
            <person name="Gargeya S."/>
            <person name="Fitzgerald M."/>
            <person name="Haas B."/>
            <person name="Abouelleil A."/>
            <person name="Allen A.W."/>
            <person name="Alvarado L."/>
            <person name="Arachchi H.M."/>
            <person name="Berlin A.M."/>
            <person name="Chapman S.B."/>
            <person name="Gainer-Dewar J."/>
            <person name="Goldberg J."/>
            <person name="Griggs A."/>
            <person name="Gujja S."/>
            <person name="Hansen M."/>
            <person name="Howarth C."/>
            <person name="Imamovic A."/>
            <person name="Ireland A."/>
            <person name="Larimer J."/>
            <person name="McCowan C."/>
            <person name="Murphy C."/>
            <person name="Pearson M."/>
            <person name="Poon T.W."/>
            <person name="Priest M."/>
            <person name="Roberts A."/>
            <person name="Saif S."/>
            <person name="Shea T."/>
            <person name="Sisk P."/>
            <person name="Sykes S."/>
            <person name="Wortman J."/>
            <person name="Nusbaum C."/>
            <person name="Birren B."/>
        </authorList>
    </citation>
    <scope>NUCLEOTIDE SEQUENCE [LARGE SCALE GENOMIC DNA]</scope>
    <source>
        <strain evidence="4">A-37</strain>
    </source>
</reference>
<sequence>MLNEHGPIYNPYLVADGFRRSDVFSVEGVEGRNIELQCPITVPLSQVYMVLWFKDNAGIPLYSVDVRDKISRQPAHWSAPEVFGSRAKFNIDKSPASLLIKNLKRHDQGVYRCRIDFRTIQTQTYRYNLSVIVLPEQPVVLDRWGRHINGTKLGPKEEGDDVVITCRVSGGKFTHTHTHTHTHPQLRSSKLTSHRKSALALQTHQLGCRRFVISCQTPR</sequence>
<dbReference type="InterPro" id="IPR003599">
    <property type="entry name" value="Ig_sub"/>
</dbReference>
<dbReference type="Proteomes" id="UP000075883">
    <property type="component" value="Unassembled WGS sequence"/>
</dbReference>
<name>A0A182M726_9DIPT</name>
<evidence type="ECO:0000259" key="2">
    <source>
        <dbReference type="PROSITE" id="PS50835"/>
    </source>
</evidence>
<dbReference type="EMBL" id="AXCM01004847">
    <property type="status" value="NOT_ANNOTATED_CDS"/>
    <property type="molecule type" value="Genomic_DNA"/>
</dbReference>
<dbReference type="SUPFAM" id="SSF48726">
    <property type="entry name" value="Immunoglobulin"/>
    <property type="match status" value="1"/>
</dbReference>
<accession>A0A182M726</accession>
<dbReference type="InterPro" id="IPR013783">
    <property type="entry name" value="Ig-like_fold"/>
</dbReference>
<dbReference type="InterPro" id="IPR036179">
    <property type="entry name" value="Ig-like_dom_sf"/>
</dbReference>
<proteinExistence type="predicted"/>
<dbReference type="STRING" id="139723.A0A182M726"/>
<dbReference type="InterPro" id="IPR007110">
    <property type="entry name" value="Ig-like_dom"/>
</dbReference>
<organism evidence="3 4">
    <name type="scientific">Anopheles culicifacies</name>
    <dbReference type="NCBI Taxonomy" id="139723"/>
    <lineage>
        <taxon>Eukaryota</taxon>
        <taxon>Metazoa</taxon>
        <taxon>Ecdysozoa</taxon>
        <taxon>Arthropoda</taxon>
        <taxon>Hexapoda</taxon>
        <taxon>Insecta</taxon>
        <taxon>Pterygota</taxon>
        <taxon>Neoptera</taxon>
        <taxon>Endopterygota</taxon>
        <taxon>Diptera</taxon>
        <taxon>Nematocera</taxon>
        <taxon>Culicoidea</taxon>
        <taxon>Culicidae</taxon>
        <taxon>Anophelinae</taxon>
        <taxon>Anopheles</taxon>
        <taxon>culicifacies species complex</taxon>
    </lineage>
</organism>
<dbReference type="AlphaFoldDB" id="A0A182M726"/>